<name>A0A7T8KL93_CALRO</name>
<dbReference type="GO" id="GO:0005667">
    <property type="term" value="C:transcription regulator complex"/>
    <property type="evidence" value="ECO:0007669"/>
    <property type="project" value="TreeGrafter"/>
</dbReference>
<proteinExistence type="predicted"/>
<gene>
    <name evidence="2" type="ORF">FKW44_003206</name>
</gene>
<protein>
    <submittedName>
        <fullName evidence="2">Transcription factor Adf1like</fullName>
    </submittedName>
</protein>
<accession>A0A7T8KL93</accession>
<dbReference type="PANTHER" id="PTHR12243:SF60">
    <property type="entry name" value="SI:CH211-15D5.12-RELATED"/>
    <property type="match status" value="1"/>
</dbReference>
<organism evidence="2 3">
    <name type="scientific">Caligus rogercresseyi</name>
    <name type="common">Sea louse</name>
    <dbReference type="NCBI Taxonomy" id="217165"/>
    <lineage>
        <taxon>Eukaryota</taxon>
        <taxon>Metazoa</taxon>
        <taxon>Ecdysozoa</taxon>
        <taxon>Arthropoda</taxon>
        <taxon>Crustacea</taxon>
        <taxon>Multicrustacea</taxon>
        <taxon>Hexanauplia</taxon>
        <taxon>Copepoda</taxon>
        <taxon>Siphonostomatoida</taxon>
        <taxon>Caligidae</taxon>
        <taxon>Caligus</taxon>
    </lineage>
</organism>
<dbReference type="PROSITE" id="PS51029">
    <property type="entry name" value="MADF"/>
    <property type="match status" value="1"/>
</dbReference>
<dbReference type="GO" id="GO:0006357">
    <property type="term" value="P:regulation of transcription by RNA polymerase II"/>
    <property type="evidence" value="ECO:0007669"/>
    <property type="project" value="TreeGrafter"/>
</dbReference>
<evidence type="ECO:0000313" key="3">
    <source>
        <dbReference type="Proteomes" id="UP000595437"/>
    </source>
</evidence>
<sequence length="124" mass="15000">MEQRTPKKSNIHVIQPMDKRLATEIRKYELIYNTLCSEYKDARKTELAWKEIGLAMDLTPYECKRRWKNMRDRYVRMRKTMGHGVPEIFECFSFLNPHIKHKDIENEKKLKCQGRAVKLWKVGR</sequence>
<dbReference type="PANTHER" id="PTHR12243">
    <property type="entry name" value="MADF DOMAIN TRANSCRIPTION FACTOR"/>
    <property type="match status" value="1"/>
</dbReference>
<dbReference type="InterPro" id="IPR039353">
    <property type="entry name" value="TF_Adf1"/>
</dbReference>
<dbReference type="Pfam" id="PF10545">
    <property type="entry name" value="MADF_DNA_bdg"/>
    <property type="match status" value="1"/>
</dbReference>
<dbReference type="AlphaFoldDB" id="A0A7T8KL93"/>
<dbReference type="GO" id="GO:0005634">
    <property type="term" value="C:nucleus"/>
    <property type="evidence" value="ECO:0007669"/>
    <property type="project" value="TreeGrafter"/>
</dbReference>
<dbReference type="InterPro" id="IPR006578">
    <property type="entry name" value="MADF-dom"/>
</dbReference>
<dbReference type="EMBL" id="CP045891">
    <property type="protein sequence ID" value="QQP58020.1"/>
    <property type="molecule type" value="Genomic_DNA"/>
</dbReference>
<evidence type="ECO:0000259" key="1">
    <source>
        <dbReference type="PROSITE" id="PS51029"/>
    </source>
</evidence>
<reference evidence="3" key="1">
    <citation type="submission" date="2021-01" db="EMBL/GenBank/DDBJ databases">
        <title>Caligus Genome Assembly.</title>
        <authorList>
            <person name="Gallardo-Escarate C."/>
        </authorList>
    </citation>
    <scope>NUCLEOTIDE SEQUENCE [LARGE SCALE GENOMIC DNA]</scope>
</reference>
<dbReference type="OrthoDB" id="5984255at2759"/>
<evidence type="ECO:0000313" key="2">
    <source>
        <dbReference type="EMBL" id="QQP58020.1"/>
    </source>
</evidence>
<dbReference type="Proteomes" id="UP000595437">
    <property type="component" value="Chromosome 2"/>
</dbReference>
<keyword evidence="3" id="KW-1185">Reference proteome</keyword>
<dbReference type="SMART" id="SM00595">
    <property type="entry name" value="MADF"/>
    <property type="match status" value="1"/>
</dbReference>
<feature type="domain" description="MADF" evidence="1">
    <location>
        <begin position="20"/>
        <end position="100"/>
    </location>
</feature>